<evidence type="ECO:0000259" key="15">
    <source>
        <dbReference type="PROSITE" id="PS51104"/>
    </source>
</evidence>
<dbReference type="STRING" id="1630.SAMN05216514_1094"/>
<evidence type="ECO:0000259" key="14">
    <source>
        <dbReference type="PROSITE" id="PS51099"/>
    </source>
</evidence>
<evidence type="ECO:0000256" key="6">
    <source>
        <dbReference type="ARBA" id="ARBA00022597"/>
    </source>
</evidence>
<dbReference type="NCBIfam" id="TIGR00829">
    <property type="entry name" value="FRU"/>
    <property type="match status" value="1"/>
</dbReference>
<dbReference type="GO" id="GO:0009401">
    <property type="term" value="P:phosphoenolpyruvate-dependent sugar phosphotransferase system"/>
    <property type="evidence" value="ECO:0007669"/>
    <property type="project" value="UniProtKB-KW"/>
</dbReference>
<dbReference type="GO" id="GO:0090563">
    <property type="term" value="F:protein-phosphocysteine-sugar phosphotransferase activity"/>
    <property type="evidence" value="ECO:0007669"/>
    <property type="project" value="TreeGrafter"/>
</dbReference>
<dbReference type="InterPro" id="IPR036095">
    <property type="entry name" value="PTS_EIIB-like_sf"/>
</dbReference>
<dbReference type="Pfam" id="PF00359">
    <property type="entry name" value="PTS_EIIA_2"/>
    <property type="match status" value="1"/>
</dbReference>
<name>A0A1H2PYA4_9FIRM</name>
<protein>
    <submittedName>
        <fullName evidence="16">PTS system, fructose-specific IIC component</fullName>
    </submittedName>
</protein>
<dbReference type="PROSITE" id="PS51094">
    <property type="entry name" value="PTS_EIIA_TYPE_2"/>
    <property type="match status" value="1"/>
</dbReference>
<feature type="domain" description="PTS EIIA type-2" evidence="13">
    <location>
        <begin position="5"/>
        <end position="149"/>
    </location>
</feature>
<dbReference type="InterPro" id="IPR016152">
    <property type="entry name" value="PTrfase/Anion_transptr"/>
</dbReference>
<evidence type="ECO:0000256" key="5">
    <source>
        <dbReference type="ARBA" id="ARBA00022553"/>
    </source>
</evidence>
<evidence type="ECO:0000256" key="11">
    <source>
        <dbReference type="ARBA" id="ARBA00023136"/>
    </source>
</evidence>
<dbReference type="CDD" id="cd05569">
    <property type="entry name" value="PTS_IIB_fructose"/>
    <property type="match status" value="1"/>
</dbReference>
<evidence type="ECO:0000256" key="9">
    <source>
        <dbReference type="ARBA" id="ARBA00022692"/>
    </source>
</evidence>
<dbReference type="GO" id="GO:0005886">
    <property type="term" value="C:plasma membrane"/>
    <property type="evidence" value="ECO:0007669"/>
    <property type="project" value="UniProtKB-SubCell"/>
</dbReference>
<feature type="transmembrane region" description="Helical" evidence="12">
    <location>
        <begin position="302"/>
        <end position="319"/>
    </location>
</feature>
<keyword evidence="3" id="KW-0813">Transport</keyword>
<dbReference type="PANTHER" id="PTHR30505">
    <property type="entry name" value="FRUCTOSE-LIKE PERMEASE"/>
    <property type="match status" value="1"/>
</dbReference>
<reference evidence="16 17" key="1">
    <citation type="submission" date="2016-10" db="EMBL/GenBank/DDBJ databases">
        <authorList>
            <person name="de Groot N.N."/>
        </authorList>
    </citation>
    <scope>NUCLEOTIDE SEQUENCE [LARGE SCALE GENOMIC DNA]</scope>
    <source>
        <strain evidence="16 17">S3b</strain>
    </source>
</reference>
<accession>A0A1H2PYA4</accession>
<keyword evidence="7" id="KW-0808">Transferase</keyword>
<evidence type="ECO:0000313" key="17">
    <source>
        <dbReference type="Proteomes" id="UP000182429"/>
    </source>
</evidence>
<organism evidence="16 17">
    <name type="scientific">Kandleria vitulina</name>
    <dbReference type="NCBI Taxonomy" id="1630"/>
    <lineage>
        <taxon>Bacteria</taxon>
        <taxon>Bacillati</taxon>
        <taxon>Bacillota</taxon>
        <taxon>Erysipelotrichia</taxon>
        <taxon>Erysipelotrichales</taxon>
        <taxon>Coprobacillaceae</taxon>
        <taxon>Kandleria</taxon>
    </lineage>
</organism>
<evidence type="ECO:0000256" key="3">
    <source>
        <dbReference type="ARBA" id="ARBA00022448"/>
    </source>
</evidence>
<sequence length="634" mass="65727">MKITELLDLKGIALNVNVNSKDEAIDKLVDLMDATGKISSKEDYKKGILARESLTSTGIGEGIAIPHAQVAAVKTAGLAAMTVPAGVDYESLDGQPAKLFFMIAAPEDGGNTHLQALAKLSALLMDEAFREKLMNAQSAEEFLHIIDEREAIKDAEEAAEAAKAHEGQYKVLAVTACPTGIAHTFMAAENLTKAGEAMGYPLKAETNGSEGVGNALTAEEIAAADGIIIAADKNVEMARFDGKPLLSVSVTEGIRHPEDLINKIRNGEAPIYHAEAGAAPAASGANAAQGFYKHLMNGVSHMLPFVVAGGILIALAFLFDDKNAGANFGSSTPLAAWFNAIGGVSFGMMLPILSGFIAMSIADRPGLAVGIVGGLLAKSGATFLDPSAAKVAATPGFLGALLYGFVAGWIILLLKKVFAGLPKSLDGIKPILLYPLLGVALMGVFASAVNPIMGVINSGLTSFLNGLGKYGILLGIVAGGMMSIDMGGPFNKAAYVTATGMLASKNYTLMAAVMAGGMVPPLVIALSTTFFKDRWSEEDRNAGLVNYIMGLSFISEGAIPFAANDPIRVIPSCVLGSAIAGGLSMLFNCTLRAPHGGIFVIATIGNWPMYLASIAIGSVVGAIVLSLWKKPLNK</sequence>
<dbReference type="eggNOG" id="COG1762">
    <property type="taxonomic scope" value="Bacteria"/>
</dbReference>
<dbReference type="Gene3D" id="3.40.50.2300">
    <property type="match status" value="1"/>
</dbReference>
<dbReference type="InterPro" id="IPR050864">
    <property type="entry name" value="Bacterial_PTS_Sugar_Transport"/>
</dbReference>
<dbReference type="NCBIfam" id="TIGR00848">
    <property type="entry name" value="fruA"/>
    <property type="match status" value="1"/>
</dbReference>
<evidence type="ECO:0000259" key="13">
    <source>
        <dbReference type="PROSITE" id="PS51094"/>
    </source>
</evidence>
<comment type="subcellular location">
    <subcellularLocation>
        <location evidence="1">Cell inner membrane</location>
        <topology evidence="1">Multi-pass membrane protein</topology>
    </subcellularLocation>
    <subcellularLocation>
        <location evidence="2">Cytoplasm</location>
    </subcellularLocation>
</comment>
<feature type="transmembrane region" description="Helical" evidence="12">
    <location>
        <begin position="431"/>
        <end position="450"/>
    </location>
</feature>
<dbReference type="GO" id="GO:0005351">
    <property type="term" value="F:carbohydrate:proton symporter activity"/>
    <property type="evidence" value="ECO:0007669"/>
    <property type="project" value="InterPro"/>
</dbReference>
<feature type="transmembrane region" description="Helical" evidence="12">
    <location>
        <begin position="543"/>
        <end position="562"/>
    </location>
</feature>
<evidence type="ECO:0000313" key="16">
    <source>
        <dbReference type="EMBL" id="SDV99826.1"/>
    </source>
</evidence>
<dbReference type="PROSITE" id="PS00372">
    <property type="entry name" value="PTS_EIIA_TYPE_2_HIS"/>
    <property type="match status" value="1"/>
</dbReference>
<keyword evidence="4" id="KW-1003">Cell membrane</keyword>
<dbReference type="EMBL" id="FNNF01000001">
    <property type="protein sequence ID" value="SDV99826.1"/>
    <property type="molecule type" value="Genomic_DNA"/>
</dbReference>
<dbReference type="Pfam" id="PF02302">
    <property type="entry name" value="PTS_IIB"/>
    <property type="match status" value="1"/>
</dbReference>
<dbReference type="SUPFAM" id="SSF52794">
    <property type="entry name" value="PTS system IIB component-like"/>
    <property type="match status" value="1"/>
</dbReference>
<dbReference type="InterPro" id="IPR003353">
    <property type="entry name" value="PTS_IIB_fruc"/>
</dbReference>
<keyword evidence="5" id="KW-0597">Phosphoprotein</keyword>
<evidence type="ECO:0000256" key="4">
    <source>
        <dbReference type="ARBA" id="ARBA00022475"/>
    </source>
</evidence>
<keyword evidence="6" id="KW-0762">Sugar transport</keyword>
<feature type="transmembrane region" description="Helical" evidence="12">
    <location>
        <begin position="607"/>
        <end position="628"/>
    </location>
</feature>
<keyword evidence="10 12" id="KW-1133">Transmembrane helix</keyword>
<dbReference type="RefSeq" id="WP_074685263.1">
    <property type="nucleotide sequence ID" value="NZ_FNNF01000001.1"/>
</dbReference>
<evidence type="ECO:0000256" key="8">
    <source>
        <dbReference type="ARBA" id="ARBA00022683"/>
    </source>
</evidence>
<feature type="transmembrane region" description="Helical" evidence="12">
    <location>
        <begin position="396"/>
        <end position="419"/>
    </location>
</feature>
<dbReference type="InterPro" id="IPR006327">
    <property type="entry name" value="PTS_IIC_fruc"/>
</dbReference>
<dbReference type="NCBIfam" id="TIGR01427">
    <property type="entry name" value="PTS_IIC_fructo"/>
    <property type="match status" value="1"/>
</dbReference>
<dbReference type="InterPro" id="IPR002178">
    <property type="entry name" value="PTS_EIIA_type-2_dom"/>
</dbReference>
<dbReference type="AlphaFoldDB" id="A0A1H2PYA4"/>
<feature type="transmembrane region" description="Helical" evidence="12">
    <location>
        <begin position="334"/>
        <end position="359"/>
    </location>
</feature>
<dbReference type="GO" id="GO:0022877">
    <property type="term" value="F:protein-N(PI)-phosphohistidine-fructose phosphotransferase system transporter activity"/>
    <property type="evidence" value="ECO:0007669"/>
    <property type="project" value="InterPro"/>
</dbReference>
<dbReference type="PROSITE" id="PS51099">
    <property type="entry name" value="PTS_EIIB_TYPE_2"/>
    <property type="match status" value="1"/>
</dbReference>
<dbReference type="OrthoDB" id="9782569at2"/>
<evidence type="ECO:0000256" key="2">
    <source>
        <dbReference type="ARBA" id="ARBA00004496"/>
    </source>
</evidence>
<evidence type="ECO:0000256" key="12">
    <source>
        <dbReference type="SAM" id="Phobius"/>
    </source>
</evidence>
<dbReference type="CDD" id="cd00211">
    <property type="entry name" value="PTS_IIA_fru"/>
    <property type="match status" value="1"/>
</dbReference>
<dbReference type="eggNOG" id="COG1299">
    <property type="taxonomic scope" value="Bacteria"/>
</dbReference>
<dbReference type="GO" id="GO:0005737">
    <property type="term" value="C:cytoplasm"/>
    <property type="evidence" value="ECO:0007669"/>
    <property type="project" value="UniProtKB-SubCell"/>
</dbReference>
<dbReference type="Gene3D" id="3.40.930.10">
    <property type="entry name" value="Mannitol-specific EII, Chain A"/>
    <property type="match status" value="1"/>
</dbReference>
<dbReference type="InterPro" id="IPR013011">
    <property type="entry name" value="PTS_EIIB_2"/>
</dbReference>
<dbReference type="SUPFAM" id="SSF55804">
    <property type="entry name" value="Phoshotransferase/anion transport protein"/>
    <property type="match status" value="1"/>
</dbReference>
<feature type="domain" description="PTS EIIB type-2" evidence="14">
    <location>
        <begin position="169"/>
        <end position="266"/>
    </location>
</feature>
<dbReference type="InterPro" id="IPR004715">
    <property type="entry name" value="PTS_IIA_fruc"/>
</dbReference>
<dbReference type="InterPro" id="IPR013014">
    <property type="entry name" value="PTS_EIIC_2"/>
</dbReference>
<feature type="transmembrane region" description="Helical" evidence="12">
    <location>
        <begin position="470"/>
        <end position="488"/>
    </location>
</feature>
<gene>
    <name evidence="16" type="ORF">SAMN04487759_101150</name>
</gene>
<dbReference type="FunFam" id="3.40.930.10:FF:000009">
    <property type="entry name" value="PTS system, fructose specific IIABC component"/>
    <property type="match status" value="1"/>
</dbReference>
<dbReference type="InterPro" id="IPR003501">
    <property type="entry name" value="PTS_EIIB_2/3"/>
</dbReference>
<proteinExistence type="predicted"/>
<keyword evidence="8" id="KW-0598">Phosphotransferase system</keyword>
<dbReference type="PROSITE" id="PS51104">
    <property type="entry name" value="PTS_EIIC_TYPE_2"/>
    <property type="match status" value="1"/>
</dbReference>
<evidence type="ECO:0000256" key="10">
    <source>
        <dbReference type="ARBA" id="ARBA00022989"/>
    </source>
</evidence>
<feature type="transmembrane region" description="Helical" evidence="12">
    <location>
        <begin position="569"/>
        <end position="587"/>
    </location>
</feature>
<evidence type="ECO:0000256" key="7">
    <source>
        <dbReference type="ARBA" id="ARBA00022679"/>
    </source>
</evidence>
<dbReference type="eggNOG" id="COG1445">
    <property type="taxonomic scope" value="Bacteria"/>
</dbReference>
<dbReference type="PANTHER" id="PTHR30505:SF28">
    <property type="entry name" value="PTS SYSTEM 2-O-ALPHA-MANNOSYL-D-GLYCERATE-SPECIFIC EIIABC COMPONENT"/>
    <property type="match status" value="1"/>
</dbReference>
<evidence type="ECO:0000256" key="1">
    <source>
        <dbReference type="ARBA" id="ARBA00004429"/>
    </source>
</evidence>
<keyword evidence="11 12" id="KW-0472">Membrane</keyword>
<dbReference type="Proteomes" id="UP000182429">
    <property type="component" value="Unassembled WGS sequence"/>
</dbReference>
<keyword evidence="9 12" id="KW-0812">Transmembrane</keyword>
<feature type="transmembrane region" description="Helical" evidence="12">
    <location>
        <begin position="509"/>
        <end position="531"/>
    </location>
</feature>
<feature type="domain" description="PTS EIIC type-2" evidence="15">
    <location>
        <begin position="291"/>
        <end position="634"/>
    </location>
</feature>
<dbReference type="FunFam" id="3.40.50.2300:FF:000014">
    <property type="entry name" value="PTS system fructose-like transporter subunit IIB"/>
    <property type="match status" value="1"/>
</dbReference>